<dbReference type="PROSITE" id="PS00211">
    <property type="entry name" value="ABC_TRANSPORTER_1"/>
    <property type="match status" value="3"/>
</dbReference>
<dbReference type="InterPro" id="IPR017871">
    <property type="entry name" value="ABC_transporter-like_CS"/>
</dbReference>
<evidence type="ECO:0000256" key="14">
    <source>
        <dbReference type="ARBA" id="ARBA00038000"/>
    </source>
</evidence>
<reference evidence="18" key="1">
    <citation type="submission" date="2021-03" db="EMBL/GenBank/DDBJ databases">
        <title>Acanthopleuribacteraceae sp. M133.</title>
        <authorList>
            <person name="Wang G."/>
        </authorList>
    </citation>
    <scope>NUCLEOTIDE SEQUENCE</scope>
    <source>
        <strain evidence="18">M133</strain>
    </source>
</reference>
<dbReference type="SMART" id="SM00382">
    <property type="entry name" value="AAA"/>
    <property type="match status" value="3"/>
</dbReference>
<organism evidence="18 19">
    <name type="scientific">Sulfidibacter corallicola</name>
    <dbReference type="NCBI Taxonomy" id="2818388"/>
    <lineage>
        <taxon>Bacteria</taxon>
        <taxon>Pseudomonadati</taxon>
        <taxon>Acidobacteriota</taxon>
        <taxon>Holophagae</taxon>
        <taxon>Acanthopleuribacterales</taxon>
        <taxon>Acanthopleuribacteraceae</taxon>
        <taxon>Sulfidibacter</taxon>
    </lineage>
</organism>
<evidence type="ECO:0000256" key="10">
    <source>
        <dbReference type="ARBA" id="ARBA00022840"/>
    </source>
</evidence>
<dbReference type="KEGG" id="scor:J3U87_00140"/>
<keyword evidence="7" id="KW-0228">DNA excision</keyword>
<evidence type="ECO:0000256" key="1">
    <source>
        <dbReference type="ARBA" id="ARBA00004496"/>
    </source>
</evidence>
<keyword evidence="2" id="KW-0963">Cytoplasm</keyword>
<keyword evidence="8" id="KW-0863">Zinc-finger</keyword>
<dbReference type="RefSeq" id="WP_237380940.1">
    <property type="nucleotide sequence ID" value="NZ_CP071793.1"/>
</dbReference>
<evidence type="ECO:0000256" key="4">
    <source>
        <dbReference type="ARBA" id="ARBA00022737"/>
    </source>
</evidence>
<dbReference type="GO" id="GO:0016887">
    <property type="term" value="F:ATP hydrolysis activity"/>
    <property type="evidence" value="ECO:0007669"/>
    <property type="project" value="InterPro"/>
</dbReference>
<evidence type="ECO:0000256" key="3">
    <source>
        <dbReference type="ARBA" id="ARBA00022723"/>
    </source>
</evidence>
<keyword evidence="19" id="KW-1185">Reference proteome</keyword>
<dbReference type="GO" id="GO:0003677">
    <property type="term" value="F:DNA binding"/>
    <property type="evidence" value="ECO:0007669"/>
    <property type="project" value="UniProtKB-KW"/>
</dbReference>
<evidence type="ECO:0000256" key="13">
    <source>
        <dbReference type="ARBA" id="ARBA00023204"/>
    </source>
</evidence>
<evidence type="ECO:0000313" key="19">
    <source>
        <dbReference type="Proteomes" id="UP000663929"/>
    </source>
</evidence>
<dbReference type="Gene3D" id="1.20.1580.10">
    <property type="entry name" value="ABC transporter ATPase like domain"/>
    <property type="match status" value="4"/>
</dbReference>
<dbReference type="GO" id="GO:0006281">
    <property type="term" value="P:DNA repair"/>
    <property type="evidence" value="ECO:0007669"/>
    <property type="project" value="UniProtKB-KW"/>
</dbReference>
<dbReference type="GO" id="GO:0005737">
    <property type="term" value="C:cytoplasm"/>
    <property type="evidence" value="ECO:0007669"/>
    <property type="project" value="UniProtKB-SubCell"/>
</dbReference>
<gene>
    <name evidence="18" type="ORF">J3U87_00140</name>
</gene>
<evidence type="ECO:0000256" key="9">
    <source>
        <dbReference type="ARBA" id="ARBA00022833"/>
    </source>
</evidence>
<feature type="domain" description="ABC transporter" evidence="17">
    <location>
        <begin position="501"/>
        <end position="851"/>
    </location>
</feature>
<keyword evidence="13" id="KW-0234">DNA repair</keyword>
<evidence type="ECO:0000256" key="16">
    <source>
        <dbReference type="ARBA" id="ARBA00042156"/>
    </source>
</evidence>
<dbReference type="InterPro" id="IPR003439">
    <property type="entry name" value="ABC_transporter-like_ATP-bd"/>
</dbReference>
<evidence type="ECO:0000256" key="15">
    <source>
        <dbReference type="ARBA" id="ARBA00039316"/>
    </source>
</evidence>
<dbReference type="InterPro" id="IPR003593">
    <property type="entry name" value="AAA+_ATPase"/>
</dbReference>
<proteinExistence type="inferred from homology"/>
<dbReference type="GO" id="GO:0008270">
    <property type="term" value="F:zinc ion binding"/>
    <property type="evidence" value="ECO:0007669"/>
    <property type="project" value="UniProtKB-KW"/>
</dbReference>
<evidence type="ECO:0000313" key="18">
    <source>
        <dbReference type="EMBL" id="QTD50849.1"/>
    </source>
</evidence>
<dbReference type="InterPro" id="IPR041552">
    <property type="entry name" value="UvrA_DNA-bd"/>
</dbReference>
<keyword evidence="11" id="KW-0267">Excision nuclease</keyword>
<comment type="similarity">
    <text evidence="14">Belongs to the ABC transporter superfamily. UvrA family.</text>
</comment>
<evidence type="ECO:0000256" key="5">
    <source>
        <dbReference type="ARBA" id="ARBA00022741"/>
    </source>
</evidence>
<dbReference type="GO" id="GO:0005524">
    <property type="term" value="F:ATP binding"/>
    <property type="evidence" value="ECO:0007669"/>
    <property type="project" value="UniProtKB-KW"/>
</dbReference>
<dbReference type="GO" id="GO:0004518">
    <property type="term" value="F:nuclease activity"/>
    <property type="evidence" value="ECO:0007669"/>
    <property type="project" value="UniProtKB-KW"/>
</dbReference>
<keyword evidence="12" id="KW-0238">DNA-binding</keyword>
<evidence type="ECO:0000256" key="12">
    <source>
        <dbReference type="ARBA" id="ARBA00023125"/>
    </source>
</evidence>
<evidence type="ECO:0000256" key="7">
    <source>
        <dbReference type="ARBA" id="ARBA00022769"/>
    </source>
</evidence>
<keyword evidence="3" id="KW-0479">Metal-binding</keyword>
<keyword evidence="10" id="KW-0067">ATP-binding</keyword>
<dbReference type="InterPro" id="IPR027417">
    <property type="entry name" value="P-loop_NTPase"/>
</dbReference>
<dbReference type="SUPFAM" id="SSF52540">
    <property type="entry name" value="P-loop containing nucleoside triphosphate hydrolases"/>
    <property type="match status" value="4"/>
</dbReference>
<keyword evidence="9" id="KW-0862">Zinc</keyword>
<name>A0A8A4TLI2_SULCO</name>
<evidence type="ECO:0000256" key="11">
    <source>
        <dbReference type="ARBA" id="ARBA00022881"/>
    </source>
</evidence>
<comment type="subcellular location">
    <subcellularLocation>
        <location evidence="1">Cytoplasm</location>
    </subcellularLocation>
</comment>
<evidence type="ECO:0000256" key="6">
    <source>
        <dbReference type="ARBA" id="ARBA00022763"/>
    </source>
</evidence>
<protein>
    <recommendedName>
        <fullName evidence="15">UvrABC system protein A</fullName>
    </recommendedName>
    <alternativeName>
        <fullName evidence="16">Excinuclease ABC subunit A</fullName>
    </alternativeName>
</protein>
<evidence type="ECO:0000256" key="2">
    <source>
        <dbReference type="ARBA" id="ARBA00022490"/>
    </source>
</evidence>
<dbReference type="Proteomes" id="UP000663929">
    <property type="component" value="Chromosome"/>
</dbReference>
<dbReference type="Gene3D" id="1.10.8.280">
    <property type="entry name" value="ABC transporter ATPase domain-like"/>
    <property type="match status" value="2"/>
</dbReference>
<keyword evidence="5" id="KW-0547">Nucleotide-binding</keyword>
<sequence>MAPTRQTHITIRGAHAHNLKHLDLAIPHERLTVISGVSGSGKSSLALDTLFREGQRRYLETFSTYARQFFGKLGRAAVTEIQGLPPALAVHQTAAVRGPRSTVGTLSGIYDLLRLLFARVGETMCADCGAPIPPAEAVGPEEVSGPGCGACGATFPKRESRLFSFNGSAGACPDCQGLGLEECVDPELLVADAEKTLRQGALVPTTPKAYIVYSQVTMDVLDQICRAHGFDVDTPWRELRDDQRHVIFFGSKKLKVPFGKHPLESRLKWSGITAKPREEGYYKGIITVMEETLGRNRNPNILRFVRSRPCSACDGTRLNRYARSVYLDGHDIARWSALPARELADRLCRPFWPAKTKAIAEPLAAAMVSRLAVMDELGLSYLSLARGCDSLSGGEVRRLRLATRVIGGLEGLLYVLDEPAMGLHPCEQENLLKVLRRLVDSGNTVVAVGHALGTQRAADWLIDIGPGAGRHGGRLVYQGHPADLAANHEGATATWLHGGPVDEVTAERHPRPGSGELRVLGASAHNLDHLDVTFRLTALNVVTGISGAGKSSLVDGTVAARLLRDLHGATRIPGTHRALEGADPIAKVVHLDQNPIGRTPRSNAATYTGLSDAMRALFAALPAAQEAGLGKSAFSMNVKGGRCEACSGSGLETIGMHGFENVDVPCATCGGDRFGEAVLAIRYEGCHVADLLAKTVDEAAAFFEDIATRPDTAPDSKAIVKHRRAIQRYLEALQWVGLGYLHLGQPATTLSGGEAQRIKLASALGRPDSAHTLYILDEPTTGLHAADTAKLLRALEGLVDAGNTVIAVEHHPEVMARADWIVDLGPGSGTEGGRIVAHGTPDQVAACEASLTGLVLRQRKAGILPPFSHPRPSLEADAGPRALELRGVATHNLQDIDLDLPPHALIAITGPSGSGKSSLAFDTIHAEGHRRFCENLSAQARRFIHMGERPKFDRIEGLSATIAVSQRVPAANPRATVGTMTEINDLWRLLMSRAGQEPGEASPLAGRLPASAFSFNHQAGACPDCDGLGHLLRCDPDKLITHADRPLTDGAMAGTKTGRFYGDPRGQFCAIWTTAATAHGFDPNRPWCDLPEAARTLAMYGSGQREYETTWHFQRDTRDESHQWTTAWKGFAHLVDEEYARKREDHRGGALLPLLSARSCPGCHGGRLNARSGAVRFAGATLPEWCDLSVGEAFSRLQGLIEDPTTSGLDATQGAVAETLVPNLIDRYRTLNELSLGYMTISRPVADLSGGEAQRVRLAAALGADMRGITYVLDEPTTGLHPRDVQRLIAHLRRLRDRGNRVVVVEHDAALIAASDYEVALGPGAGAEGGKLIYAGPPRGEPNLPPLGNSEDPRTLDRETGWIDIEGAHANNLRHLNLRIPKGRLTAVSGVSGSGKSSLALGVLAASAAAGRAVNCTAFEGALDLEAPIQLAVGGSMRTPTSTPATFLGILDPIRTLLAKTDAAKAAGLTKQRFSFNAPAKSGKSGPCPACKGMGRIRTSLDLLPDVWSPCEQCGGARFTADVLACRYRGHHIADILAMDAATAHEVFADQPKVRAGLEAMIQVGLPYLGLGRPGNTLSGGEAQRLRLAAALSGADGAKPRLYLLDEPTRGLQAKDVHKLKDALDRLLEAGHTVVVVEHNLDMIRHADWVIDLGPEAGAEGGGLLYSGLPADLTKVTTSWTGRALAGTLSASAQ</sequence>
<dbReference type="PANTHER" id="PTHR43152:SF3">
    <property type="entry name" value="UVRABC SYSTEM PROTEIN A"/>
    <property type="match status" value="1"/>
</dbReference>
<evidence type="ECO:0000256" key="8">
    <source>
        <dbReference type="ARBA" id="ARBA00022771"/>
    </source>
</evidence>
<keyword evidence="4" id="KW-0677">Repeat</keyword>
<accession>A0A8A4TLI2</accession>
<dbReference type="Gene3D" id="3.40.50.300">
    <property type="entry name" value="P-loop containing nucleotide triphosphate hydrolases"/>
    <property type="match status" value="4"/>
</dbReference>
<dbReference type="PROSITE" id="PS50893">
    <property type="entry name" value="ABC_TRANSPORTER_2"/>
    <property type="match status" value="2"/>
</dbReference>
<keyword evidence="6" id="KW-0227">DNA damage</keyword>
<dbReference type="EMBL" id="CP071793">
    <property type="protein sequence ID" value="QTD50849.1"/>
    <property type="molecule type" value="Genomic_DNA"/>
</dbReference>
<evidence type="ECO:0000259" key="17">
    <source>
        <dbReference type="PROSITE" id="PS50893"/>
    </source>
</evidence>
<dbReference type="Pfam" id="PF17755">
    <property type="entry name" value="UvrA_DNA-bind"/>
    <property type="match status" value="2"/>
</dbReference>
<dbReference type="PANTHER" id="PTHR43152">
    <property type="entry name" value="UVRABC SYSTEM PROTEIN A"/>
    <property type="match status" value="1"/>
</dbReference>
<feature type="domain" description="ABC transporter" evidence="17">
    <location>
        <begin position="1353"/>
        <end position="1680"/>
    </location>
</feature>